<proteinExistence type="predicted"/>
<dbReference type="SUPFAM" id="SSF53300">
    <property type="entry name" value="vWA-like"/>
    <property type="match status" value="1"/>
</dbReference>
<dbReference type="EMBL" id="CAADFI010000071">
    <property type="protein sequence ID" value="VFJ95085.1"/>
    <property type="molecule type" value="Genomic_DNA"/>
</dbReference>
<dbReference type="Pfam" id="PF00092">
    <property type="entry name" value="VWA"/>
    <property type="match status" value="1"/>
</dbReference>
<reference evidence="3" key="1">
    <citation type="submission" date="2019-02" db="EMBL/GenBank/DDBJ databases">
        <authorList>
            <person name="Gruber-Vodicka R. H."/>
            <person name="Seah K. B. B."/>
        </authorList>
    </citation>
    <scope>NUCLEOTIDE SEQUENCE</scope>
    <source>
        <strain evidence="4">BECK_SA2B12</strain>
        <strain evidence="2">BECK_SA2B15</strain>
        <strain evidence="3">BECK_SA2B20</strain>
    </source>
</reference>
<dbReference type="SUPFAM" id="SSF55874">
    <property type="entry name" value="ATPase domain of HSP90 chaperone/DNA topoisomerase II/histidine kinase"/>
    <property type="match status" value="1"/>
</dbReference>
<feature type="domain" description="VWFA" evidence="1">
    <location>
        <begin position="5"/>
        <end position="185"/>
    </location>
</feature>
<protein>
    <submittedName>
        <fullName evidence="3">Uncharacterized conserved protein YegL, contains vWA domain of TerY type</fullName>
    </submittedName>
</protein>
<accession>A0A450URH5</accession>
<dbReference type="EMBL" id="CAADFJ010000044">
    <property type="protein sequence ID" value="VFK00361.1"/>
    <property type="molecule type" value="Genomic_DNA"/>
</dbReference>
<organism evidence="3">
    <name type="scientific">Candidatus Kentrum eta</name>
    <dbReference type="NCBI Taxonomy" id="2126337"/>
    <lineage>
        <taxon>Bacteria</taxon>
        <taxon>Pseudomonadati</taxon>
        <taxon>Pseudomonadota</taxon>
        <taxon>Gammaproteobacteria</taxon>
        <taxon>Candidatus Kentrum</taxon>
    </lineage>
</organism>
<evidence type="ECO:0000259" key="1">
    <source>
        <dbReference type="PROSITE" id="PS50234"/>
    </source>
</evidence>
<gene>
    <name evidence="2" type="ORF">BECKH772A_GA0070896_1004612</name>
    <name evidence="3" type="ORF">BECKH772B_GA0070898_1007111</name>
    <name evidence="4" type="ORF">BECKH772C_GA0070978_1004412</name>
</gene>
<dbReference type="AlphaFoldDB" id="A0A450URH5"/>
<dbReference type="InterPro" id="IPR036890">
    <property type="entry name" value="HATPase_C_sf"/>
</dbReference>
<name>A0A450URH5_9GAMM</name>
<evidence type="ECO:0000313" key="4">
    <source>
        <dbReference type="EMBL" id="VFK00361.1"/>
    </source>
</evidence>
<evidence type="ECO:0000313" key="3">
    <source>
        <dbReference type="EMBL" id="VFJ95085.1"/>
    </source>
</evidence>
<dbReference type="InterPro" id="IPR036465">
    <property type="entry name" value="vWFA_dom_sf"/>
</dbReference>
<dbReference type="Gene3D" id="3.40.50.410">
    <property type="entry name" value="von Willebrand factor, type A domain"/>
    <property type="match status" value="1"/>
</dbReference>
<dbReference type="SMART" id="SM00327">
    <property type="entry name" value="VWA"/>
    <property type="match status" value="1"/>
</dbReference>
<dbReference type="InterPro" id="IPR002035">
    <property type="entry name" value="VWF_A"/>
</dbReference>
<dbReference type="EMBL" id="CAADFG010000046">
    <property type="protein sequence ID" value="VFJ92648.1"/>
    <property type="molecule type" value="Genomic_DNA"/>
</dbReference>
<evidence type="ECO:0000313" key="2">
    <source>
        <dbReference type="EMBL" id="VFJ92648.1"/>
    </source>
</evidence>
<dbReference type="PROSITE" id="PS50234">
    <property type="entry name" value="VWFA"/>
    <property type="match status" value="1"/>
</dbReference>
<sequence length="594" mass="65945">MRRLPVFILIDTSGSMFGEPIESVNVGLATMLSALRQDPYALDTVYLSVITFDREVREVFPLTPLEGVQMPTITCPESGPTFMGEALKLVAARVDRDVQRSAGEKKGDWQPMLFLITDGSPSDVALFDEMVDEVKRHRFGKIIGCAAGSKAKEAFLRRLTDTVVSLETMDSATFSAFFKWVSASVGMSAASAGIDRIDVLSSPPAEVRIDLIGVNRDKIKTRDDFSQSTKRTLAERAGYRCSFPGCLQTTIGPSEESEESTSSVGMACHIAAASGGPGARRHIATMTAEERSSISNGIWMCYTHGKLIDTDETRYTNEMLRCWKQIAERRAQARLEGLVEDEYLQGIAPGTCTLQIPIGGSENEIVGNAVHETCLPELWGRELADALRDLVIEIIRNAFDHGKAQSVCLDIGNDSIKIVDDGRNFDSWQLFNSARKQGGTLAFQRIVKDFSHRIVVTTKRINHKNSHEFTYVRKADDILYVTPCSVELTWKDLERKATKRPLDISESCRIVYIVLPRYTAISDAVVSGEKFYDIRSDGRQFIFVTDRGLSKMAKLTILENFPESMVVNLGIEENLQKLKSSKLPPPLPEVHVIP</sequence>